<comment type="caution">
    <text evidence="1">The sequence shown here is derived from an EMBL/GenBank/DDBJ whole genome shotgun (WGS) entry which is preliminary data.</text>
</comment>
<sequence length="195" mass="22756">MSETSKLIPDEVTHNYNPESPFLANICDLEHEEAEKVLQSIRNTGRRTIKTNYLNRRLEVEDWLIRERHRLLGHTPRMRPVYFFLGNFADGKDRSRPNSLVMPLNAFPEGTITFTIPDSMASLPIAKHHKYELERQPYHGQVFSLEEIRDVVAKFGMPNESWAADPRKRFDRFVEVQVWDDRPIIEYLGLSASST</sequence>
<protein>
    <submittedName>
        <fullName evidence="1">Uncharacterized protein</fullName>
    </submittedName>
</protein>
<dbReference type="Proteomes" id="UP001172645">
    <property type="component" value="Unassembled WGS sequence"/>
</dbReference>
<proteinExistence type="predicted"/>
<organism evidence="1 2">
    <name type="scientific">Rhizobium mayense</name>
    <dbReference type="NCBI Taxonomy" id="1312184"/>
    <lineage>
        <taxon>Bacteria</taxon>
        <taxon>Pseudomonadati</taxon>
        <taxon>Pseudomonadota</taxon>
        <taxon>Alphaproteobacteria</taxon>
        <taxon>Hyphomicrobiales</taxon>
        <taxon>Rhizobiaceae</taxon>
        <taxon>Rhizobium/Agrobacterium group</taxon>
        <taxon>Rhizobium</taxon>
    </lineage>
</organism>
<name>A0ABT7K510_9HYPH</name>
<evidence type="ECO:0000313" key="1">
    <source>
        <dbReference type="EMBL" id="MDL2403709.1"/>
    </source>
</evidence>
<dbReference type="RefSeq" id="WP_285873210.1">
    <property type="nucleotide sequence ID" value="NZ_JARFYM010000057.1"/>
</dbReference>
<gene>
    <name evidence="1" type="ORF">PY649_33105</name>
</gene>
<keyword evidence="2" id="KW-1185">Reference proteome</keyword>
<evidence type="ECO:0000313" key="2">
    <source>
        <dbReference type="Proteomes" id="UP001172645"/>
    </source>
</evidence>
<reference evidence="1" key="1">
    <citation type="submission" date="2023-06" db="EMBL/GenBank/DDBJ databases">
        <title>Phylogenetic Diversity of Rhizobium strains.</title>
        <authorList>
            <person name="Moura F.T."/>
            <person name="Helene L.C.F."/>
            <person name="Hungria M."/>
        </authorList>
    </citation>
    <scope>NUCLEOTIDE SEQUENCE</scope>
    <source>
        <strain evidence="1">CCGE526</strain>
    </source>
</reference>
<accession>A0ABT7K510</accession>
<dbReference type="EMBL" id="JARFYM010000057">
    <property type="protein sequence ID" value="MDL2403709.1"/>
    <property type="molecule type" value="Genomic_DNA"/>
</dbReference>